<keyword evidence="3" id="KW-1185">Reference proteome</keyword>
<dbReference type="Proteomes" id="UP000005824">
    <property type="component" value="Unassembled WGS sequence"/>
</dbReference>
<accession>B4CXC6</accession>
<organism evidence="2 3">
    <name type="scientific">Chthoniobacter flavus Ellin428</name>
    <dbReference type="NCBI Taxonomy" id="497964"/>
    <lineage>
        <taxon>Bacteria</taxon>
        <taxon>Pseudomonadati</taxon>
        <taxon>Verrucomicrobiota</taxon>
        <taxon>Spartobacteria</taxon>
        <taxon>Chthoniobacterales</taxon>
        <taxon>Chthoniobacteraceae</taxon>
        <taxon>Chthoniobacter</taxon>
    </lineage>
</organism>
<reference evidence="2 3" key="1">
    <citation type="journal article" date="2011" name="J. Bacteriol.">
        <title>Genome sequence of Chthoniobacter flavus Ellin428, an aerobic heterotrophic soil bacterium.</title>
        <authorList>
            <person name="Kant R."/>
            <person name="van Passel M.W."/>
            <person name="Palva A."/>
            <person name="Lucas S."/>
            <person name="Lapidus A."/>
            <person name="Glavina Del Rio T."/>
            <person name="Dalin E."/>
            <person name="Tice H."/>
            <person name="Bruce D."/>
            <person name="Goodwin L."/>
            <person name="Pitluck S."/>
            <person name="Larimer F.W."/>
            <person name="Land M.L."/>
            <person name="Hauser L."/>
            <person name="Sangwan P."/>
            <person name="de Vos W.M."/>
            <person name="Janssen P.H."/>
            <person name="Smidt H."/>
        </authorList>
    </citation>
    <scope>NUCLEOTIDE SEQUENCE [LARGE SCALE GENOMIC DNA]</scope>
    <source>
        <strain evidence="2 3">Ellin428</strain>
    </source>
</reference>
<keyword evidence="1" id="KW-0812">Transmembrane</keyword>
<dbReference type="AlphaFoldDB" id="B4CXC6"/>
<keyword evidence="1" id="KW-1133">Transmembrane helix</keyword>
<dbReference type="RefSeq" id="WP_006978543.1">
    <property type="nucleotide sequence ID" value="NZ_ABVL01000003.1"/>
</dbReference>
<gene>
    <name evidence="2" type="ORF">CfE428DRAFT_1217</name>
</gene>
<dbReference type="InParanoid" id="B4CXC6"/>
<evidence type="ECO:0000313" key="3">
    <source>
        <dbReference type="Proteomes" id="UP000005824"/>
    </source>
</evidence>
<proteinExistence type="predicted"/>
<keyword evidence="1" id="KW-0472">Membrane</keyword>
<sequence length="55" mass="6320" precursor="true">MFLILKVLTQPILQALLATATIAATALFLGRRTEHRLQQVRIPVDSPRPRKSRRR</sequence>
<protein>
    <submittedName>
        <fullName evidence="2">Uncharacterized protein</fullName>
    </submittedName>
</protein>
<comment type="caution">
    <text evidence="2">The sequence shown here is derived from an EMBL/GenBank/DDBJ whole genome shotgun (WGS) entry which is preliminary data.</text>
</comment>
<feature type="transmembrane region" description="Helical" evidence="1">
    <location>
        <begin position="12"/>
        <end position="30"/>
    </location>
</feature>
<evidence type="ECO:0000313" key="2">
    <source>
        <dbReference type="EMBL" id="EDY20924.1"/>
    </source>
</evidence>
<evidence type="ECO:0000256" key="1">
    <source>
        <dbReference type="SAM" id="Phobius"/>
    </source>
</evidence>
<name>B4CXC6_9BACT</name>
<dbReference type="EMBL" id="ABVL01000003">
    <property type="protein sequence ID" value="EDY20924.1"/>
    <property type="molecule type" value="Genomic_DNA"/>
</dbReference>